<dbReference type="Pfam" id="PF00989">
    <property type="entry name" value="PAS"/>
    <property type="match status" value="2"/>
</dbReference>
<evidence type="ECO:0000256" key="7">
    <source>
        <dbReference type="ARBA" id="ARBA00023012"/>
    </source>
</evidence>
<proteinExistence type="inferred from homology"/>
<evidence type="ECO:0000256" key="1">
    <source>
        <dbReference type="ARBA" id="ARBA00000085"/>
    </source>
</evidence>
<dbReference type="PROSITE" id="PS50112">
    <property type="entry name" value="PAS"/>
    <property type="match status" value="3"/>
</dbReference>
<dbReference type="Pfam" id="PF13426">
    <property type="entry name" value="PAS_9"/>
    <property type="match status" value="1"/>
</dbReference>
<feature type="domain" description="PAS" evidence="11">
    <location>
        <begin position="405"/>
        <end position="434"/>
    </location>
</feature>
<dbReference type="OrthoDB" id="453200at2"/>
<dbReference type="NCBIfam" id="TIGR00229">
    <property type="entry name" value="sensory_box"/>
    <property type="match status" value="3"/>
</dbReference>
<dbReference type="InterPro" id="IPR016132">
    <property type="entry name" value="Phyto_chromo_attachment"/>
</dbReference>
<feature type="coiled-coil region" evidence="8">
    <location>
        <begin position="209"/>
        <end position="243"/>
    </location>
</feature>
<dbReference type="InterPro" id="IPR000014">
    <property type="entry name" value="PAS"/>
</dbReference>
<dbReference type="InterPro" id="IPR029016">
    <property type="entry name" value="GAF-like_dom_sf"/>
</dbReference>
<dbReference type="EMBL" id="PVWJ01000030">
    <property type="protein sequence ID" value="PSB03526.1"/>
    <property type="molecule type" value="Genomic_DNA"/>
</dbReference>
<dbReference type="PROSITE" id="PS50113">
    <property type="entry name" value="PAC"/>
    <property type="match status" value="3"/>
</dbReference>
<dbReference type="PROSITE" id="PS50109">
    <property type="entry name" value="HIS_KIN"/>
    <property type="match status" value="1"/>
</dbReference>
<dbReference type="EC" id="2.7.13.3" evidence="3"/>
<name>A0A2T1C5K1_9CYAN</name>
<dbReference type="Pfam" id="PF01590">
    <property type="entry name" value="GAF"/>
    <property type="match status" value="1"/>
</dbReference>
<dbReference type="InterPro" id="IPR036097">
    <property type="entry name" value="HisK_dim/P_sf"/>
</dbReference>
<dbReference type="InterPro" id="IPR004358">
    <property type="entry name" value="Sig_transdc_His_kin-like_C"/>
</dbReference>
<dbReference type="PANTHER" id="PTHR43304">
    <property type="entry name" value="PHYTOCHROME-LIKE PROTEIN CPH1"/>
    <property type="match status" value="1"/>
</dbReference>
<evidence type="ECO:0000259" key="11">
    <source>
        <dbReference type="PROSITE" id="PS50112"/>
    </source>
</evidence>
<dbReference type="SMART" id="SM00065">
    <property type="entry name" value="GAF"/>
    <property type="match status" value="1"/>
</dbReference>
<feature type="domain" description="Phytochrome chromophore attachment site" evidence="9">
    <location>
        <begin position="59"/>
        <end position="205"/>
    </location>
</feature>
<accession>A0A2T1C5K1</accession>
<reference evidence="13 14" key="2">
    <citation type="submission" date="2018-03" db="EMBL/GenBank/DDBJ databases">
        <title>The ancient ancestry and fast evolution of plastids.</title>
        <authorList>
            <person name="Moore K.R."/>
            <person name="Magnabosco C."/>
            <person name="Momper L."/>
            <person name="Gold D.A."/>
            <person name="Bosak T."/>
            <person name="Fournier G.P."/>
        </authorList>
    </citation>
    <scope>NUCLEOTIDE SEQUENCE [LARGE SCALE GENOMIC DNA]</scope>
    <source>
        <strain evidence="13 14">CCAP 1448/3</strain>
    </source>
</reference>
<evidence type="ECO:0000313" key="14">
    <source>
        <dbReference type="Proteomes" id="UP000238762"/>
    </source>
</evidence>
<keyword evidence="5" id="KW-0808">Transferase</keyword>
<dbReference type="InterPro" id="IPR013767">
    <property type="entry name" value="PAS_fold"/>
</dbReference>
<comment type="similarity">
    <text evidence="2">In the N-terminal section; belongs to the phytochrome family.</text>
</comment>
<dbReference type="CDD" id="cd00082">
    <property type="entry name" value="HisKA"/>
    <property type="match status" value="1"/>
</dbReference>
<feature type="domain" description="PAS" evidence="11">
    <location>
        <begin position="261"/>
        <end position="305"/>
    </location>
</feature>
<dbReference type="InterPro" id="IPR005467">
    <property type="entry name" value="His_kinase_dom"/>
</dbReference>
<evidence type="ECO:0000256" key="3">
    <source>
        <dbReference type="ARBA" id="ARBA00012438"/>
    </source>
</evidence>
<gene>
    <name evidence="13" type="ORF">C7B64_08165</name>
</gene>
<dbReference type="InterPro" id="IPR001610">
    <property type="entry name" value="PAC"/>
</dbReference>
<evidence type="ECO:0000256" key="2">
    <source>
        <dbReference type="ARBA" id="ARBA00006402"/>
    </source>
</evidence>
<dbReference type="SUPFAM" id="SSF47384">
    <property type="entry name" value="Homodimeric domain of signal transducing histidine kinase"/>
    <property type="match status" value="1"/>
</dbReference>
<dbReference type="RefSeq" id="WP_106288148.1">
    <property type="nucleotide sequence ID" value="NZ_CAWNTC010000252.1"/>
</dbReference>
<feature type="domain" description="PAC" evidence="12">
    <location>
        <begin position="459"/>
        <end position="513"/>
    </location>
</feature>
<dbReference type="GO" id="GO:0000155">
    <property type="term" value="F:phosphorelay sensor kinase activity"/>
    <property type="evidence" value="ECO:0007669"/>
    <property type="project" value="InterPro"/>
</dbReference>
<evidence type="ECO:0000259" key="12">
    <source>
        <dbReference type="PROSITE" id="PS50113"/>
    </source>
</evidence>
<dbReference type="Gene3D" id="3.30.450.40">
    <property type="match status" value="1"/>
</dbReference>
<protein>
    <recommendedName>
        <fullName evidence="3">histidine kinase</fullName>
        <ecNumber evidence="3">2.7.13.3</ecNumber>
    </recommendedName>
</protein>
<organism evidence="13 14">
    <name type="scientific">Merismopedia glauca CCAP 1448/3</name>
    <dbReference type="NCBI Taxonomy" id="1296344"/>
    <lineage>
        <taxon>Bacteria</taxon>
        <taxon>Bacillati</taxon>
        <taxon>Cyanobacteriota</taxon>
        <taxon>Cyanophyceae</taxon>
        <taxon>Synechococcales</taxon>
        <taxon>Merismopediaceae</taxon>
        <taxon>Merismopedia</taxon>
    </lineage>
</organism>
<evidence type="ECO:0000313" key="13">
    <source>
        <dbReference type="EMBL" id="PSB03526.1"/>
    </source>
</evidence>
<dbReference type="SMART" id="SM00091">
    <property type="entry name" value="PAS"/>
    <property type="match status" value="3"/>
</dbReference>
<keyword evidence="4" id="KW-0597">Phosphoprotein</keyword>
<evidence type="ECO:0000256" key="5">
    <source>
        <dbReference type="ARBA" id="ARBA00022679"/>
    </source>
</evidence>
<dbReference type="Gene3D" id="3.30.450.20">
    <property type="entry name" value="PAS domain"/>
    <property type="match status" value="3"/>
</dbReference>
<comment type="catalytic activity">
    <reaction evidence="1">
        <text>ATP + protein L-histidine = ADP + protein N-phospho-L-histidine.</text>
        <dbReference type="EC" id="2.7.13.3"/>
    </reaction>
</comment>
<feature type="domain" description="PAC" evidence="12">
    <location>
        <begin position="588"/>
        <end position="639"/>
    </location>
</feature>
<dbReference type="InterPro" id="IPR000700">
    <property type="entry name" value="PAS-assoc_C"/>
</dbReference>
<feature type="domain" description="PAC" evidence="12">
    <location>
        <begin position="333"/>
        <end position="385"/>
    </location>
</feature>
<keyword evidence="8" id="KW-0175">Coiled coil</keyword>
<feature type="domain" description="PAS" evidence="11">
    <location>
        <begin position="514"/>
        <end position="584"/>
    </location>
</feature>
<dbReference type="PRINTS" id="PR00344">
    <property type="entry name" value="BCTRLSENSOR"/>
</dbReference>
<dbReference type="Gene3D" id="1.10.287.130">
    <property type="match status" value="1"/>
</dbReference>
<evidence type="ECO:0000256" key="6">
    <source>
        <dbReference type="ARBA" id="ARBA00022777"/>
    </source>
</evidence>
<dbReference type="SMART" id="SM00086">
    <property type="entry name" value="PAC"/>
    <property type="match status" value="3"/>
</dbReference>
<dbReference type="InterPro" id="IPR003594">
    <property type="entry name" value="HATPase_dom"/>
</dbReference>
<sequence length="880" mass="100142">MTNLLSIVIGLGVLLVVAAYCYFQQEVTKRLRAEVVLRQQTDRERLVNQIAQHIRQSLDLDEVLATTVEEVQPFLQADRVLIYRLWEDGTGSAIHETVLDPFPRIMDRTFPPEVFPQEYHQAYSLGKTRTITNIEQADVEPCLADFVKQFGVQAKLVVPIIQQHRQENPQTSTPYLWGLLIAHQCSCQRKWEDWEVELMKQLATQVAIAIQQSELYKQLQQLNAQLELRVQQRTEELAQANTSLRAEIVERQRTEAALRQTNHTLQALITASPRAIFTVDLEDRVQIWNPAAERMFGWSETEVIDCPNPIFLGDCDREYRTLRQSVLHGTTYSQVELRRQQKDGTAIDTIFSAAPLHDSEGQITGMVAVIADLTEQKQQEEQVRLLQSIAININDGVVITEANPIDEPGPRILYVNEAFTRITGYTLAEVLGKTPRILQGSKTDRAELSKLRTALERWESITIEAINYRRDGSEFWNQFSIVPVADRNGCYTHWIAIQRDTTERRQAETALRQSEERFRSLIENALDIIMILEADGTISYVSPSVEKILGYSVVELVGSNAIDPVHPDDSIATGDRLTNTIPNPELTRPIEFRYRHQDGSWRILEAIGQPFMDSAANLQIIVNARDITERKRLDEIRSALEREKELSILKTRFFSMASHEFRTPLSTALAAAQVLENCQDEWDKPEKRLRNLHRIQDAVKNMVQMLNDILTINRAEAGKLEFNPTQLDLATLCSNFIEEMRLSVGDRHPLHFICQGESTPVYLDAKLLHSILSNLLSNAVKYSPEGGNIWLRLEFLSDAVLLEIRDRGIGIPSEDRKQLFEPFHRGKNVRTIPGTGLGLVVVKKCVDLHQGNIAIASEVGKGTTCVVKLPLQDRLIYRNC</sequence>
<dbReference type="Gene3D" id="3.30.565.10">
    <property type="entry name" value="Histidine kinase-like ATPase, C-terminal domain"/>
    <property type="match status" value="1"/>
</dbReference>
<dbReference type="Pfam" id="PF02518">
    <property type="entry name" value="HATPase_c"/>
    <property type="match status" value="1"/>
</dbReference>
<dbReference type="Pfam" id="PF00512">
    <property type="entry name" value="HisKA"/>
    <property type="match status" value="1"/>
</dbReference>
<dbReference type="SUPFAM" id="SSF55781">
    <property type="entry name" value="GAF domain-like"/>
    <property type="match status" value="1"/>
</dbReference>
<dbReference type="Proteomes" id="UP000238762">
    <property type="component" value="Unassembled WGS sequence"/>
</dbReference>
<dbReference type="InterPro" id="IPR003018">
    <property type="entry name" value="GAF"/>
</dbReference>
<dbReference type="SMART" id="SM00387">
    <property type="entry name" value="HATPase_c"/>
    <property type="match status" value="1"/>
</dbReference>
<feature type="domain" description="Histidine kinase" evidence="10">
    <location>
        <begin position="656"/>
        <end position="873"/>
    </location>
</feature>
<dbReference type="CDD" id="cd00075">
    <property type="entry name" value="HATPase"/>
    <property type="match status" value="1"/>
</dbReference>
<evidence type="ECO:0000256" key="8">
    <source>
        <dbReference type="SAM" id="Coils"/>
    </source>
</evidence>
<dbReference type="InterPro" id="IPR036890">
    <property type="entry name" value="HATPase_C_sf"/>
</dbReference>
<dbReference type="AlphaFoldDB" id="A0A2T1C5K1"/>
<dbReference type="CDD" id="cd00130">
    <property type="entry name" value="PAS"/>
    <property type="match status" value="3"/>
</dbReference>
<dbReference type="FunFam" id="3.30.565.10:FF:000006">
    <property type="entry name" value="Sensor histidine kinase WalK"/>
    <property type="match status" value="1"/>
</dbReference>
<dbReference type="PROSITE" id="PS50046">
    <property type="entry name" value="PHYTOCHROME_2"/>
    <property type="match status" value="1"/>
</dbReference>
<keyword evidence="6 13" id="KW-0418">Kinase</keyword>
<dbReference type="GO" id="GO:0006355">
    <property type="term" value="P:regulation of DNA-templated transcription"/>
    <property type="evidence" value="ECO:0007669"/>
    <property type="project" value="InterPro"/>
</dbReference>
<comment type="caution">
    <text evidence="13">The sequence shown here is derived from an EMBL/GenBank/DDBJ whole genome shotgun (WGS) entry which is preliminary data.</text>
</comment>
<keyword evidence="7" id="KW-0902">Two-component regulatory system</keyword>
<dbReference type="SUPFAM" id="SSF55785">
    <property type="entry name" value="PYP-like sensor domain (PAS domain)"/>
    <property type="match status" value="3"/>
</dbReference>
<dbReference type="InterPro" id="IPR052162">
    <property type="entry name" value="Sensor_kinase/Photoreceptor"/>
</dbReference>
<dbReference type="SMART" id="SM00388">
    <property type="entry name" value="HisKA"/>
    <property type="match status" value="1"/>
</dbReference>
<evidence type="ECO:0000259" key="10">
    <source>
        <dbReference type="PROSITE" id="PS50109"/>
    </source>
</evidence>
<keyword evidence="14" id="KW-1185">Reference proteome</keyword>
<dbReference type="PANTHER" id="PTHR43304:SF1">
    <property type="entry name" value="PAC DOMAIN-CONTAINING PROTEIN"/>
    <property type="match status" value="1"/>
</dbReference>
<evidence type="ECO:0000259" key="9">
    <source>
        <dbReference type="PROSITE" id="PS50046"/>
    </source>
</evidence>
<dbReference type="InterPro" id="IPR003661">
    <property type="entry name" value="HisK_dim/P_dom"/>
</dbReference>
<dbReference type="InterPro" id="IPR035965">
    <property type="entry name" value="PAS-like_dom_sf"/>
</dbReference>
<dbReference type="SUPFAM" id="SSF55874">
    <property type="entry name" value="ATPase domain of HSP90 chaperone/DNA topoisomerase II/histidine kinase"/>
    <property type="match status" value="1"/>
</dbReference>
<reference evidence="13 14" key="1">
    <citation type="submission" date="2018-02" db="EMBL/GenBank/DDBJ databases">
        <authorList>
            <person name="Cohen D.B."/>
            <person name="Kent A.D."/>
        </authorList>
    </citation>
    <scope>NUCLEOTIDE SEQUENCE [LARGE SCALE GENOMIC DNA]</scope>
    <source>
        <strain evidence="13 14">CCAP 1448/3</strain>
    </source>
</reference>
<feature type="coiled-coil region" evidence="8">
    <location>
        <begin position="497"/>
        <end position="524"/>
    </location>
</feature>
<evidence type="ECO:0000256" key="4">
    <source>
        <dbReference type="ARBA" id="ARBA00022553"/>
    </source>
</evidence>